<dbReference type="AlphaFoldDB" id="A0AAE4G7G6"/>
<sequence length="336" mass="37655">MNPIQQGLSHFRREILDAITAVKRQQPLSCIHLVYAPELADPLELLGDGKRDVAFIKPAMLNVAGWHEDACPRLITLDCRRVAAYMLETDVGMDDPLMESSISQSYAETLLRQRVNILQTNDDPGQAQRAVCGWIVSTDTAAQIAARISASSCGVDIHQRRSSVRWYNPDYLEVLWPTLTTAQKQNLLGEGVWIAHDGNGRLKTYASEHEAALSPLPSSAVRLDSMQWLQLENVPLVQQLLQQWNNLCHETARPLQPDAREQLHQWVHRARQSGLDGEDIAVYAITAMQMPIGFAEDAELIAAVRNAVQQGDKLSQSLPALLDRYWTKRALKQPEN</sequence>
<accession>A0AAE4G7G6</accession>
<evidence type="ECO:0008006" key="2">
    <source>
        <dbReference type="Google" id="ProtNLM"/>
    </source>
</evidence>
<reference evidence="1" key="1">
    <citation type="submission" date="2023-02" db="EMBL/GenBank/DDBJ databases">
        <title>Description of Herbaspirillum huttiense subsp. nephrolepsisexaltata and Herbaspirillum huttiense subsp. lycopersicon.</title>
        <authorList>
            <person name="Poudel M."/>
            <person name="Sharma A."/>
            <person name="Goss E."/>
            <person name="Tapia J.H."/>
            <person name="Harmon C.M."/>
            <person name="Jones J.B."/>
        </authorList>
    </citation>
    <scope>NUCLEOTIDE SEQUENCE</scope>
    <source>
        <strain evidence="1">NC40101</strain>
    </source>
</reference>
<dbReference type="EMBL" id="JAVRAA010000002">
    <property type="protein sequence ID" value="MDT0336089.1"/>
    <property type="molecule type" value="Genomic_DNA"/>
</dbReference>
<organism evidence="1">
    <name type="scientific">Herbaspirillum huttiense subsp. nephrolepidis</name>
    <dbReference type="NCBI Taxonomy" id="3075126"/>
    <lineage>
        <taxon>Bacteria</taxon>
        <taxon>Pseudomonadati</taxon>
        <taxon>Pseudomonadota</taxon>
        <taxon>Betaproteobacteria</taxon>
        <taxon>Burkholderiales</taxon>
        <taxon>Oxalobacteraceae</taxon>
        <taxon>Herbaspirillum</taxon>
    </lineage>
</organism>
<protein>
    <recommendedName>
        <fullName evidence="2">DUF4123 domain-containing protein</fullName>
    </recommendedName>
</protein>
<gene>
    <name evidence="1" type="ORF">RJN63_04555</name>
</gene>
<name>A0AAE4G7G6_9BURK</name>
<dbReference type="RefSeq" id="WP_310835399.1">
    <property type="nucleotide sequence ID" value="NZ_JAVLSM010000001.1"/>
</dbReference>
<evidence type="ECO:0000313" key="1">
    <source>
        <dbReference type="EMBL" id="MDT0336089.1"/>
    </source>
</evidence>
<comment type="caution">
    <text evidence="1">The sequence shown here is derived from an EMBL/GenBank/DDBJ whole genome shotgun (WGS) entry which is preliminary data.</text>
</comment>
<proteinExistence type="predicted"/>